<evidence type="ECO:0000313" key="3">
    <source>
        <dbReference type="EMBL" id="CUS15892.1"/>
    </source>
</evidence>
<protein>
    <submittedName>
        <fullName evidence="3">Uncharacterized protein</fullName>
    </submittedName>
</protein>
<dbReference type="Pfam" id="PF13391">
    <property type="entry name" value="HNH_2"/>
    <property type="match status" value="1"/>
</dbReference>
<dbReference type="InterPro" id="IPR057203">
    <property type="entry name" value="DUF7881"/>
</dbReference>
<proteinExistence type="predicted"/>
<gene>
    <name evidence="3" type="ORF">GSTUAT00000169001</name>
</gene>
<feature type="non-terminal residue" evidence="3">
    <location>
        <position position="1"/>
    </location>
</feature>
<dbReference type="EMBL" id="LN890943">
    <property type="protein sequence ID" value="CUS15892.1"/>
    <property type="molecule type" value="Genomic_DNA"/>
</dbReference>
<name>A0A292Q7V0_9PEZI</name>
<evidence type="ECO:0000259" key="1">
    <source>
        <dbReference type="Pfam" id="PF13391"/>
    </source>
</evidence>
<dbReference type="Pfam" id="PF25324">
    <property type="entry name" value="DUF7881"/>
    <property type="match status" value="1"/>
</dbReference>
<keyword evidence="4" id="KW-1185">Reference proteome</keyword>
<feature type="domain" description="DUF7881" evidence="2">
    <location>
        <begin position="9"/>
        <end position="83"/>
    </location>
</feature>
<accession>A0A292Q7V0</accession>
<dbReference type="Proteomes" id="UP001412239">
    <property type="component" value="Unassembled WGS sequence"/>
</dbReference>
<dbReference type="InterPro" id="IPR003615">
    <property type="entry name" value="HNH_nuc"/>
</dbReference>
<dbReference type="AlphaFoldDB" id="A0A292Q7V0"/>
<evidence type="ECO:0000313" key="4">
    <source>
        <dbReference type="Proteomes" id="UP001412239"/>
    </source>
</evidence>
<feature type="domain" description="HNH nuclease" evidence="1">
    <location>
        <begin position="117"/>
        <end position="197"/>
    </location>
</feature>
<organism evidence="3 4">
    <name type="scientific">Tuber aestivum</name>
    <name type="common">summer truffle</name>
    <dbReference type="NCBI Taxonomy" id="59557"/>
    <lineage>
        <taxon>Eukaryota</taxon>
        <taxon>Fungi</taxon>
        <taxon>Dikarya</taxon>
        <taxon>Ascomycota</taxon>
        <taxon>Pezizomycotina</taxon>
        <taxon>Pezizomycetes</taxon>
        <taxon>Pezizales</taxon>
        <taxon>Tuberaceae</taxon>
        <taxon>Tuber</taxon>
    </lineage>
</organism>
<reference evidence="3" key="1">
    <citation type="submission" date="2015-10" db="EMBL/GenBank/DDBJ databases">
        <authorList>
            <person name="Regsiter A."/>
            <person name="william w."/>
        </authorList>
    </citation>
    <scope>NUCLEOTIDE SEQUENCE</scope>
    <source>
        <strain evidence="3">Montdore</strain>
    </source>
</reference>
<sequence>MATNRSLTRNVTFYNPTHPDVALGGLVQNGSITEANFLDILGILLLTGASPIRVQERMSSHILSRIETPLQTGVYHIYCDAAIQVSDEPWTPRLIAPEVTGRDSSFLNIVWNRDRKCVISRISIPETSIRSNNWTTFEATHIFPPEHEPLWIQNNYGRWMVHKDDATESSKIGLPQNGFLLRSHLRQLFDAYLISINPDDGYKVIVLDLDIDGYDGRILDPACRNPADPYRVSDQLLRWHFRQSILANVRGAGEPIFEHDFPPGTDIVGEIHAGPYTQERFKLEIAARLK</sequence>
<evidence type="ECO:0000259" key="2">
    <source>
        <dbReference type="Pfam" id="PF25324"/>
    </source>
</evidence>